<dbReference type="EMBL" id="JACHXY010000002">
    <property type="protein sequence ID" value="MBB3158709.1"/>
    <property type="molecule type" value="Genomic_DNA"/>
</dbReference>
<dbReference type="Pfam" id="PF04203">
    <property type="entry name" value="Sortase"/>
    <property type="match status" value="1"/>
</dbReference>
<dbReference type="SUPFAM" id="SSF63817">
    <property type="entry name" value="Sortase"/>
    <property type="match status" value="1"/>
</dbReference>
<feature type="chain" id="PRO_5031561711" evidence="2">
    <location>
        <begin position="42"/>
        <end position="219"/>
    </location>
</feature>
<name>A0A7W5GFJ2_9MICO</name>
<dbReference type="InterPro" id="IPR023365">
    <property type="entry name" value="Sortase_dom-sf"/>
</dbReference>
<evidence type="ECO:0000256" key="1">
    <source>
        <dbReference type="ARBA" id="ARBA00022801"/>
    </source>
</evidence>
<dbReference type="AlphaFoldDB" id="A0A7W5GFJ2"/>
<proteinExistence type="predicted"/>
<dbReference type="Gene3D" id="2.40.260.10">
    <property type="entry name" value="Sortase"/>
    <property type="match status" value="1"/>
</dbReference>
<sequence length="219" mass="22320">MIDARRGAHRQTPLGWPARTACALALVAVLSCAGCSAVPQAASPAPVPSAPTSVPTPSATVAPPVVVAPSSPAPVAPARVVIPTLALDEPLIELGIADDGGMEVPVDYDEVGWFSGGGRPGGNGPTVIAAHVDSPTGPAVFQALKNLAVGDVVEVYGEDGVAHLYRVTETADYPKSAFPTARVFGATARDELRLITCGGVFDRDAGSYVDNRVVYAEPA</sequence>
<dbReference type="GO" id="GO:0016787">
    <property type="term" value="F:hydrolase activity"/>
    <property type="evidence" value="ECO:0007669"/>
    <property type="project" value="UniProtKB-KW"/>
</dbReference>
<evidence type="ECO:0000256" key="2">
    <source>
        <dbReference type="SAM" id="SignalP"/>
    </source>
</evidence>
<dbReference type="RefSeq" id="WP_343054700.1">
    <property type="nucleotide sequence ID" value="NZ_JACHXY010000002.1"/>
</dbReference>
<gene>
    <name evidence="3" type="ORF">FHS07_002405</name>
</gene>
<evidence type="ECO:0000313" key="4">
    <source>
        <dbReference type="Proteomes" id="UP000543579"/>
    </source>
</evidence>
<dbReference type="CDD" id="cd05829">
    <property type="entry name" value="Sortase_F"/>
    <property type="match status" value="1"/>
</dbReference>
<evidence type="ECO:0000313" key="3">
    <source>
        <dbReference type="EMBL" id="MBB3158709.1"/>
    </source>
</evidence>
<protein>
    <submittedName>
        <fullName evidence="3">LPXTG-site transpeptidase (Sortase) family protein</fullName>
    </submittedName>
</protein>
<dbReference type="InterPro" id="IPR005754">
    <property type="entry name" value="Sortase"/>
</dbReference>
<organism evidence="3 4">
    <name type="scientific">Microbacterium proteolyticum</name>
    <dbReference type="NCBI Taxonomy" id="1572644"/>
    <lineage>
        <taxon>Bacteria</taxon>
        <taxon>Bacillati</taxon>
        <taxon>Actinomycetota</taxon>
        <taxon>Actinomycetes</taxon>
        <taxon>Micrococcales</taxon>
        <taxon>Microbacteriaceae</taxon>
        <taxon>Microbacterium</taxon>
    </lineage>
</organism>
<feature type="signal peptide" evidence="2">
    <location>
        <begin position="1"/>
        <end position="41"/>
    </location>
</feature>
<dbReference type="Proteomes" id="UP000543579">
    <property type="component" value="Unassembled WGS sequence"/>
</dbReference>
<keyword evidence="2" id="KW-0732">Signal</keyword>
<dbReference type="PROSITE" id="PS51257">
    <property type="entry name" value="PROKAR_LIPOPROTEIN"/>
    <property type="match status" value="1"/>
</dbReference>
<keyword evidence="1" id="KW-0378">Hydrolase</keyword>
<accession>A0A7W5GFJ2</accession>
<dbReference type="InterPro" id="IPR042001">
    <property type="entry name" value="Sortase_F"/>
</dbReference>
<comment type="caution">
    <text evidence="3">The sequence shown here is derived from an EMBL/GenBank/DDBJ whole genome shotgun (WGS) entry which is preliminary data.</text>
</comment>
<reference evidence="3 4" key="1">
    <citation type="submission" date="2020-08" db="EMBL/GenBank/DDBJ databases">
        <title>Genomic Encyclopedia of Type Strains, Phase III (KMG-III): the genomes of soil and plant-associated and newly described type strains.</title>
        <authorList>
            <person name="Whitman W."/>
        </authorList>
    </citation>
    <scope>NUCLEOTIDE SEQUENCE [LARGE SCALE GENOMIC DNA]</scope>
    <source>
        <strain evidence="3 4">CECT 8356</strain>
    </source>
</reference>